<dbReference type="Proteomes" id="UP000308652">
    <property type="component" value="Unassembled WGS sequence"/>
</dbReference>
<feature type="domain" description="DUF5648" evidence="2">
    <location>
        <begin position="38"/>
        <end position="171"/>
    </location>
</feature>
<evidence type="ECO:0000313" key="3">
    <source>
        <dbReference type="EMBL" id="TFK45166.1"/>
    </source>
</evidence>
<evidence type="ECO:0000313" key="4">
    <source>
        <dbReference type="Proteomes" id="UP000308652"/>
    </source>
</evidence>
<dbReference type="InterPro" id="IPR043708">
    <property type="entry name" value="DUF5648"/>
</dbReference>
<dbReference type="OrthoDB" id="9971254at2759"/>
<evidence type="ECO:0000259" key="2">
    <source>
        <dbReference type="Pfam" id="PF18885"/>
    </source>
</evidence>
<keyword evidence="4" id="KW-1185">Reference proteome</keyword>
<organism evidence="3 4">
    <name type="scientific">Crucibulum laeve</name>
    <dbReference type="NCBI Taxonomy" id="68775"/>
    <lineage>
        <taxon>Eukaryota</taxon>
        <taxon>Fungi</taxon>
        <taxon>Dikarya</taxon>
        <taxon>Basidiomycota</taxon>
        <taxon>Agaricomycotina</taxon>
        <taxon>Agaricomycetes</taxon>
        <taxon>Agaricomycetidae</taxon>
        <taxon>Agaricales</taxon>
        <taxon>Agaricineae</taxon>
        <taxon>Nidulariaceae</taxon>
        <taxon>Crucibulum</taxon>
    </lineage>
</organism>
<evidence type="ECO:0000256" key="1">
    <source>
        <dbReference type="SAM" id="SignalP"/>
    </source>
</evidence>
<feature type="signal peptide" evidence="1">
    <location>
        <begin position="1"/>
        <end position="22"/>
    </location>
</feature>
<dbReference type="Pfam" id="PF18885">
    <property type="entry name" value="DUF5648"/>
    <property type="match status" value="1"/>
</dbReference>
<feature type="chain" id="PRO_5022994735" description="DUF5648 domain-containing protein" evidence="1">
    <location>
        <begin position="23"/>
        <end position="175"/>
    </location>
</feature>
<accession>A0A5C3MLK0</accession>
<proteinExistence type="predicted"/>
<gene>
    <name evidence="3" type="ORF">BDQ12DRAFT_743178</name>
</gene>
<keyword evidence="1" id="KW-0732">Signal</keyword>
<dbReference type="EMBL" id="ML213590">
    <property type="protein sequence ID" value="TFK45166.1"/>
    <property type="molecule type" value="Genomic_DNA"/>
</dbReference>
<protein>
    <recommendedName>
        <fullName evidence="2">DUF5648 domain-containing protein</fullName>
    </recommendedName>
</protein>
<dbReference type="AlphaFoldDB" id="A0A5C3MLK0"/>
<name>A0A5C3MLK0_9AGAR</name>
<reference evidence="3 4" key="1">
    <citation type="journal article" date="2019" name="Nat. Ecol. Evol.">
        <title>Megaphylogeny resolves global patterns of mushroom evolution.</title>
        <authorList>
            <person name="Varga T."/>
            <person name="Krizsan K."/>
            <person name="Foldi C."/>
            <person name="Dima B."/>
            <person name="Sanchez-Garcia M."/>
            <person name="Sanchez-Ramirez S."/>
            <person name="Szollosi G.J."/>
            <person name="Szarkandi J.G."/>
            <person name="Papp V."/>
            <person name="Albert L."/>
            <person name="Andreopoulos W."/>
            <person name="Angelini C."/>
            <person name="Antonin V."/>
            <person name="Barry K.W."/>
            <person name="Bougher N.L."/>
            <person name="Buchanan P."/>
            <person name="Buyck B."/>
            <person name="Bense V."/>
            <person name="Catcheside P."/>
            <person name="Chovatia M."/>
            <person name="Cooper J."/>
            <person name="Damon W."/>
            <person name="Desjardin D."/>
            <person name="Finy P."/>
            <person name="Geml J."/>
            <person name="Haridas S."/>
            <person name="Hughes K."/>
            <person name="Justo A."/>
            <person name="Karasinski D."/>
            <person name="Kautmanova I."/>
            <person name="Kiss B."/>
            <person name="Kocsube S."/>
            <person name="Kotiranta H."/>
            <person name="LaButti K.M."/>
            <person name="Lechner B.E."/>
            <person name="Liimatainen K."/>
            <person name="Lipzen A."/>
            <person name="Lukacs Z."/>
            <person name="Mihaltcheva S."/>
            <person name="Morgado L.N."/>
            <person name="Niskanen T."/>
            <person name="Noordeloos M.E."/>
            <person name="Ohm R.A."/>
            <person name="Ortiz-Santana B."/>
            <person name="Ovrebo C."/>
            <person name="Racz N."/>
            <person name="Riley R."/>
            <person name="Savchenko A."/>
            <person name="Shiryaev A."/>
            <person name="Soop K."/>
            <person name="Spirin V."/>
            <person name="Szebenyi C."/>
            <person name="Tomsovsky M."/>
            <person name="Tulloss R.E."/>
            <person name="Uehling J."/>
            <person name="Grigoriev I.V."/>
            <person name="Vagvolgyi C."/>
            <person name="Papp T."/>
            <person name="Martin F.M."/>
            <person name="Miettinen O."/>
            <person name="Hibbett D.S."/>
            <person name="Nagy L.G."/>
        </authorList>
    </citation>
    <scope>NUCLEOTIDE SEQUENCE [LARGE SCALE GENOMIC DNA]</scope>
    <source>
        <strain evidence="3 4">CBS 166.37</strain>
    </source>
</reference>
<sequence>MQFKTTLLSALFFGSSQTLATAIEARQNCGNSEHAIAFYRAYSSSATDHFYTTSATEIKNAYSNLGYTYEGVAGHIFPSQERGTIPLYRLYGSSATDHFYTISASEKDNAALVGYTNEGIAGFVYPDSTCGGQALYRLYSGGATDHFYTMSSTEANNANQHLGYAREGNVGFIFP</sequence>